<proteinExistence type="predicted"/>
<evidence type="ECO:0000313" key="1">
    <source>
        <dbReference type="EMBL" id="GHE07899.1"/>
    </source>
</evidence>
<evidence type="ECO:0000313" key="2">
    <source>
        <dbReference type="Proteomes" id="UP000655443"/>
    </source>
</evidence>
<gene>
    <name evidence="1" type="ORF">GCM10010339_54300</name>
</gene>
<name>A0A919D504_9ACTN</name>
<protein>
    <submittedName>
        <fullName evidence="1">Uncharacterized protein</fullName>
    </submittedName>
</protein>
<reference evidence="1" key="1">
    <citation type="journal article" date="2014" name="Int. J. Syst. Evol. Microbiol.">
        <title>Complete genome sequence of Corynebacterium casei LMG S-19264T (=DSM 44701T), isolated from a smear-ripened cheese.</title>
        <authorList>
            <consortium name="US DOE Joint Genome Institute (JGI-PGF)"/>
            <person name="Walter F."/>
            <person name="Albersmeier A."/>
            <person name="Kalinowski J."/>
            <person name="Ruckert C."/>
        </authorList>
    </citation>
    <scope>NUCLEOTIDE SEQUENCE</scope>
    <source>
        <strain evidence="1">JCM 4714</strain>
    </source>
</reference>
<accession>A0A919D504</accession>
<dbReference type="Proteomes" id="UP000655443">
    <property type="component" value="Unassembled WGS sequence"/>
</dbReference>
<comment type="caution">
    <text evidence="1">The sequence shown here is derived from an EMBL/GenBank/DDBJ whole genome shotgun (WGS) entry which is preliminary data.</text>
</comment>
<sequence>MGAARVVTAAVAASAAVAVSARRRVMSGIRVLLESDPVVTTHAYRGFGDREKSPGTGSL</sequence>
<dbReference type="AlphaFoldDB" id="A0A919D504"/>
<keyword evidence="2" id="KW-1185">Reference proteome</keyword>
<dbReference type="EMBL" id="BMVG01000015">
    <property type="protein sequence ID" value="GHE07899.1"/>
    <property type="molecule type" value="Genomic_DNA"/>
</dbReference>
<organism evidence="1 2">
    <name type="scientific">Streptomyces alanosinicus</name>
    <dbReference type="NCBI Taxonomy" id="68171"/>
    <lineage>
        <taxon>Bacteria</taxon>
        <taxon>Bacillati</taxon>
        <taxon>Actinomycetota</taxon>
        <taxon>Actinomycetes</taxon>
        <taxon>Kitasatosporales</taxon>
        <taxon>Streptomycetaceae</taxon>
        <taxon>Streptomyces</taxon>
    </lineage>
</organism>
<reference evidence="1" key="2">
    <citation type="submission" date="2020-09" db="EMBL/GenBank/DDBJ databases">
        <authorList>
            <person name="Sun Q."/>
            <person name="Ohkuma M."/>
        </authorList>
    </citation>
    <scope>NUCLEOTIDE SEQUENCE</scope>
    <source>
        <strain evidence="1">JCM 4714</strain>
    </source>
</reference>